<dbReference type="EMBL" id="QJRO01000010">
    <property type="protein sequence ID" value="PYB79893.1"/>
    <property type="molecule type" value="Genomic_DNA"/>
</dbReference>
<dbReference type="GO" id="GO:0032259">
    <property type="term" value="P:methylation"/>
    <property type="evidence" value="ECO:0007669"/>
    <property type="project" value="UniProtKB-KW"/>
</dbReference>
<dbReference type="Proteomes" id="UP000247620">
    <property type="component" value="Unassembled WGS sequence"/>
</dbReference>
<evidence type="ECO:0000256" key="2">
    <source>
        <dbReference type="ARBA" id="ARBA00022603"/>
    </source>
</evidence>
<comment type="similarity">
    <text evidence="1">Belongs to the methyltransferase superfamily.</text>
</comment>
<name>A0A2V4I025_9PSED</name>
<dbReference type="RefSeq" id="WP_110701309.1">
    <property type="nucleotide sequence ID" value="NZ_QJRO01000010.1"/>
</dbReference>
<comment type="caution">
    <text evidence="6">The sequence shown here is derived from an EMBL/GenBank/DDBJ whole genome shotgun (WGS) entry which is preliminary data.</text>
</comment>
<dbReference type="AlphaFoldDB" id="A0A2V4I025"/>
<dbReference type="PANTHER" id="PTHR44942:SF4">
    <property type="entry name" value="METHYLTRANSFERASE TYPE 11 DOMAIN-CONTAINING PROTEIN"/>
    <property type="match status" value="1"/>
</dbReference>
<evidence type="ECO:0000256" key="1">
    <source>
        <dbReference type="ARBA" id="ARBA00008361"/>
    </source>
</evidence>
<gene>
    <name evidence="6" type="ORF">DMX07_16005</name>
</gene>
<keyword evidence="3 6" id="KW-0808">Transferase</keyword>
<keyword evidence="2 6" id="KW-0489">Methyltransferase</keyword>
<feature type="region of interest" description="Disordered" evidence="4">
    <location>
        <begin position="1"/>
        <end position="23"/>
    </location>
</feature>
<dbReference type="CDD" id="cd02440">
    <property type="entry name" value="AdoMet_MTases"/>
    <property type="match status" value="1"/>
</dbReference>
<dbReference type="PANTHER" id="PTHR44942">
    <property type="entry name" value="METHYLTRANSF_11 DOMAIN-CONTAINING PROTEIN"/>
    <property type="match status" value="1"/>
</dbReference>
<dbReference type="SUPFAM" id="SSF53335">
    <property type="entry name" value="S-adenosyl-L-methionine-dependent methyltransferases"/>
    <property type="match status" value="1"/>
</dbReference>
<feature type="domain" description="Methyltransferase type 11" evidence="5">
    <location>
        <begin position="47"/>
        <end position="135"/>
    </location>
</feature>
<dbReference type="InterPro" id="IPR051052">
    <property type="entry name" value="Diverse_substrate_MTase"/>
</dbReference>
<reference evidence="6 7" key="1">
    <citation type="submission" date="2018-06" db="EMBL/GenBank/DDBJ databases">
        <title>Pseudomonas diversity within urban Lake Michigan freshwaters.</title>
        <authorList>
            <person name="Batrich M."/>
            <person name="Hatzopoulos T."/>
            <person name="Putonti C."/>
        </authorList>
    </citation>
    <scope>NUCLEOTIDE SEQUENCE [LARGE SCALE GENOMIC DNA]</scope>
    <source>
        <strain evidence="6 7">LBp-160603</strain>
    </source>
</reference>
<dbReference type="InterPro" id="IPR013216">
    <property type="entry name" value="Methyltransf_11"/>
</dbReference>
<evidence type="ECO:0000313" key="6">
    <source>
        <dbReference type="EMBL" id="PYB79893.1"/>
    </source>
</evidence>
<proteinExistence type="inferred from homology"/>
<dbReference type="Pfam" id="PF08241">
    <property type="entry name" value="Methyltransf_11"/>
    <property type="match status" value="1"/>
</dbReference>
<feature type="compositionally biased region" description="Polar residues" evidence="4">
    <location>
        <begin position="7"/>
        <end position="19"/>
    </location>
</feature>
<evidence type="ECO:0000313" key="7">
    <source>
        <dbReference type="Proteomes" id="UP000247620"/>
    </source>
</evidence>
<evidence type="ECO:0000259" key="5">
    <source>
        <dbReference type="Pfam" id="PF08241"/>
    </source>
</evidence>
<protein>
    <submittedName>
        <fullName evidence="6">SAM-dependent methyltransferase</fullName>
    </submittedName>
</protein>
<dbReference type="GO" id="GO:0008757">
    <property type="term" value="F:S-adenosylmethionine-dependent methyltransferase activity"/>
    <property type="evidence" value="ECO:0007669"/>
    <property type="project" value="InterPro"/>
</dbReference>
<evidence type="ECO:0000256" key="3">
    <source>
        <dbReference type="ARBA" id="ARBA00022679"/>
    </source>
</evidence>
<dbReference type="InterPro" id="IPR029063">
    <property type="entry name" value="SAM-dependent_MTases_sf"/>
</dbReference>
<dbReference type="Gene3D" id="3.40.50.150">
    <property type="entry name" value="Vaccinia Virus protein VP39"/>
    <property type="match status" value="1"/>
</dbReference>
<organism evidence="6 7">
    <name type="scientific">Pseudomonas soli</name>
    <dbReference type="NCBI Taxonomy" id="1306993"/>
    <lineage>
        <taxon>Bacteria</taxon>
        <taxon>Pseudomonadati</taxon>
        <taxon>Pseudomonadota</taxon>
        <taxon>Gammaproteobacteria</taxon>
        <taxon>Pseudomonadales</taxon>
        <taxon>Pseudomonadaceae</taxon>
        <taxon>Pseudomonas</taxon>
    </lineage>
</organism>
<sequence length="256" mass="28456">MKDVHASASTGYTRQSGNYEQGRPDYPVALQDWLRDTLGIGAGTPVLDLGAGTGKFTRLLSMLAPRLTAVEPVAAMRARLHERLPDIPVLEGTAQHIPLAEASQQVLVCAQAFHWFADAAALEEMHRVLAPGGRLGLIWNVRDETVDWVARITEIITPYEGDTPRFHTGRWREALAGSRFSTPQLTTLPHVHEGDPQTVILERLRSVSFIAALPQAEQDEVMGQLQSLIDNHPDLRGRERIAFPYRTQAYVCQRLP</sequence>
<evidence type="ECO:0000256" key="4">
    <source>
        <dbReference type="SAM" id="MobiDB-lite"/>
    </source>
</evidence>
<accession>A0A2V4I025</accession>